<dbReference type="EMBL" id="CNFT01000465">
    <property type="protein sequence ID" value="CKR74343.1"/>
    <property type="molecule type" value="Genomic_DNA"/>
</dbReference>
<dbReference type="EMBL" id="CSAD01000538">
    <property type="protein sequence ID" value="COW12705.1"/>
    <property type="molecule type" value="Genomic_DNA"/>
</dbReference>
<evidence type="ECO:0000313" key="1">
    <source>
        <dbReference type="EMBL" id="CKR74343.1"/>
    </source>
</evidence>
<proteinExistence type="predicted"/>
<dbReference type="EMBL" id="CQQC01000407">
    <property type="protein sequence ID" value="CNU98313.1"/>
    <property type="molecule type" value="Genomic_DNA"/>
</dbReference>
<dbReference type="Proteomes" id="UP000045842">
    <property type="component" value="Unassembled WGS sequence"/>
</dbReference>
<protein>
    <submittedName>
        <fullName evidence="1">Uncharacterized protein</fullName>
    </submittedName>
</protein>
<organism evidence="1 6">
    <name type="scientific">Mycobacterium tuberculosis</name>
    <dbReference type="NCBI Taxonomy" id="1773"/>
    <lineage>
        <taxon>Bacteria</taxon>
        <taxon>Bacillati</taxon>
        <taxon>Actinomycetota</taxon>
        <taxon>Actinomycetes</taxon>
        <taxon>Mycobacteriales</taxon>
        <taxon>Mycobacteriaceae</taxon>
        <taxon>Mycobacterium</taxon>
        <taxon>Mycobacterium tuberculosis complex</taxon>
    </lineage>
</organism>
<evidence type="ECO:0000313" key="2">
    <source>
        <dbReference type="EMBL" id="CNU98313.1"/>
    </source>
</evidence>
<name>A0A655A1X7_MYCTX</name>
<accession>A0A655A1X7</accession>
<evidence type="ECO:0000313" key="4">
    <source>
        <dbReference type="Proteomes" id="UP000039217"/>
    </source>
</evidence>
<gene>
    <name evidence="2" type="ORF">ERS007661_01458</name>
    <name evidence="3" type="ORF">ERS007679_03190</name>
    <name evidence="1" type="ORF">ERS027659_02109</name>
</gene>
<dbReference type="Proteomes" id="UP000050164">
    <property type="component" value="Unassembled WGS sequence"/>
</dbReference>
<sequence length="267" mass="28567">MGVPVEQIERGMRRDEQQGLVLEGALGLHRDDLERVVPGVRDVFVELLVLLLRHLFFGPRPQRLHRVEGFGFDGDGLLAAFPPFFLGGWGAALDVHPDGPGDEVGVFLDQVTDLPFRGVVVQVVLGVFRLEVQGDRRALGGILDGLDGVGALTAGLPSGGRALASLAGKQLDLVGHHERRVEADAELTDQFLGGGRVLGLTQLCAQLGGARLGQRANQIHHLLARHPDAVVTNGKSPCSFVCVDLDVQIGGVDLQVLVPQRLNPQLV</sequence>
<reference evidence="4 5" key="1">
    <citation type="submission" date="2015-03" db="EMBL/GenBank/DDBJ databases">
        <authorList>
            <consortium name="Pathogen Informatics"/>
        </authorList>
    </citation>
    <scope>NUCLEOTIDE SEQUENCE [LARGE SCALE GENOMIC DNA]</scope>
    <source>
        <strain evidence="1 6">Bir 185</strain>
        <strain evidence="2 4">D00501624</strain>
        <strain evidence="3 5">G09801536</strain>
    </source>
</reference>
<dbReference type="Proteomes" id="UP000039217">
    <property type="component" value="Unassembled WGS sequence"/>
</dbReference>
<evidence type="ECO:0000313" key="6">
    <source>
        <dbReference type="Proteomes" id="UP000050164"/>
    </source>
</evidence>
<evidence type="ECO:0000313" key="5">
    <source>
        <dbReference type="Proteomes" id="UP000045842"/>
    </source>
</evidence>
<dbReference type="AlphaFoldDB" id="A0A655A1X7"/>
<evidence type="ECO:0000313" key="3">
    <source>
        <dbReference type="EMBL" id="COW12705.1"/>
    </source>
</evidence>